<dbReference type="STRING" id="155417.A0A4Q4TH84"/>
<comment type="caution">
    <text evidence="2">The sequence shown here is derived from an EMBL/GenBank/DDBJ whole genome shotgun (WGS) entry which is preliminary data.</text>
</comment>
<dbReference type="OrthoDB" id="4776522at2759"/>
<name>A0A4Q4TH84_9PEZI</name>
<feature type="compositionally biased region" description="Basic and acidic residues" evidence="1">
    <location>
        <begin position="289"/>
        <end position="309"/>
    </location>
</feature>
<evidence type="ECO:0000256" key="1">
    <source>
        <dbReference type="SAM" id="MobiDB-lite"/>
    </source>
</evidence>
<dbReference type="EMBL" id="QJNU01000138">
    <property type="protein sequence ID" value="RYP06266.1"/>
    <property type="molecule type" value="Genomic_DNA"/>
</dbReference>
<keyword evidence="3" id="KW-1185">Reference proteome</keyword>
<dbReference type="AlphaFoldDB" id="A0A4Q4TH84"/>
<reference evidence="2 3" key="1">
    <citation type="submission" date="2018-06" db="EMBL/GenBank/DDBJ databases">
        <title>Complete Genomes of Monosporascus.</title>
        <authorList>
            <person name="Robinson A.J."/>
            <person name="Natvig D.O."/>
        </authorList>
    </citation>
    <scope>NUCLEOTIDE SEQUENCE [LARGE SCALE GENOMIC DNA]</scope>
    <source>
        <strain evidence="2 3">CBS 110550</strain>
    </source>
</reference>
<dbReference type="Proteomes" id="UP000293360">
    <property type="component" value="Unassembled WGS sequence"/>
</dbReference>
<feature type="compositionally biased region" description="Low complexity" evidence="1">
    <location>
        <begin position="212"/>
        <end position="224"/>
    </location>
</feature>
<feature type="region of interest" description="Disordered" evidence="1">
    <location>
        <begin position="289"/>
        <end position="326"/>
    </location>
</feature>
<accession>A0A4Q4TH84</accession>
<protein>
    <submittedName>
        <fullName evidence="2">Uncharacterized protein</fullName>
    </submittedName>
</protein>
<gene>
    <name evidence="2" type="ORF">DL764_003280</name>
</gene>
<feature type="region of interest" description="Disordered" evidence="1">
    <location>
        <begin position="198"/>
        <end position="224"/>
    </location>
</feature>
<proteinExistence type="predicted"/>
<evidence type="ECO:0000313" key="2">
    <source>
        <dbReference type="EMBL" id="RYP06266.1"/>
    </source>
</evidence>
<sequence length="446" mass="50111">MDSSPPPATPTTTRAKWMAMLPLSTFTAYRPQTFAPVNFDVLGLSFGDAPHVKARSAESRSDKLSFLKEITYEQMTTYTPDQIATILRQREHLLNVLREEYRAICRKKRPYSWDSPPGFPENKRPWFPDYAEECQFKCCHRCRPSLEGRTYLSLDGILKDDIPPTAATGFGFHHTGARPVIDADIVKEIGYRAVPWPRARFDDGPPPLTRASSQTPSTPSSSWSSFIDEDIIELDNHGPEPLSSGLSAEDNRYASTQLGREVPRRAVTPKSGAQDLRKLYHSLALVPWRKDNTPSRGPKSEAIEPRTRTSGDIQSRPARGDGILGMSSRTCDRRIRHVKHLASQHPVNRHAWSAYGQGEMNEAYLDPTYNSSKPVLACWTPLPPSTPSEDAFFQGHPTPMMEEELEEGRFHETPLAVDHGVAVLEESVELGRARCRYLGIEVFRGL</sequence>
<organism evidence="2 3">
    <name type="scientific">Monosporascus ibericus</name>
    <dbReference type="NCBI Taxonomy" id="155417"/>
    <lineage>
        <taxon>Eukaryota</taxon>
        <taxon>Fungi</taxon>
        <taxon>Dikarya</taxon>
        <taxon>Ascomycota</taxon>
        <taxon>Pezizomycotina</taxon>
        <taxon>Sordariomycetes</taxon>
        <taxon>Xylariomycetidae</taxon>
        <taxon>Xylariales</taxon>
        <taxon>Xylariales incertae sedis</taxon>
        <taxon>Monosporascus</taxon>
    </lineage>
</organism>
<evidence type="ECO:0000313" key="3">
    <source>
        <dbReference type="Proteomes" id="UP000293360"/>
    </source>
</evidence>